<protein>
    <submittedName>
        <fullName evidence="1">Uncharacterized protein</fullName>
    </submittedName>
</protein>
<evidence type="ECO:0000313" key="1">
    <source>
        <dbReference type="EMBL" id="MYD91665.1"/>
    </source>
</evidence>
<sequence>MKRELDVCLKIGIAEVVCPQCADLVDPAPWGVAKRPAGLVADCPCGFRIALDSFAPAAALPHHYREHSIRIEVEVADEAGTSVNPARINPPAHGGFN</sequence>
<dbReference type="EMBL" id="VXPY01000106">
    <property type="protein sequence ID" value="MYD91665.1"/>
    <property type="molecule type" value="Genomic_DNA"/>
</dbReference>
<reference evidence="1" key="1">
    <citation type="submission" date="2019-09" db="EMBL/GenBank/DDBJ databases">
        <title>Characterisation of the sponge microbiome using genome-centric metagenomics.</title>
        <authorList>
            <person name="Engelberts J.P."/>
            <person name="Robbins S.J."/>
            <person name="De Goeij J.M."/>
            <person name="Aranda M."/>
            <person name="Bell S.C."/>
            <person name="Webster N.S."/>
        </authorList>
    </citation>
    <scope>NUCLEOTIDE SEQUENCE</scope>
    <source>
        <strain evidence="1">SB0662_bin_9</strain>
    </source>
</reference>
<accession>A0A6B1DY57</accession>
<gene>
    <name evidence="1" type="ORF">F4Y08_15255</name>
</gene>
<comment type="caution">
    <text evidence="1">The sequence shown here is derived from an EMBL/GenBank/DDBJ whole genome shotgun (WGS) entry which is preliminary data.</text>
</comment>
<organism evidence="1">
    <name type="scientific">Caldilineaceae bacterium SB0662_bin_9</name>
    <dbReference type="NCBI Taxonomy" id="2605258"/>
    <lineage>
        <taxon>Bacteria</taxon>
        <taxon>Bacillati</taxon>
        <taxon>Chloroflexota</taxon>
        <taxon>Caldilineae</taxon>
        <taxon>Caldilineales</taxon>
        <taxon>Caldilineaceae</taxon>
    </lineage>
</organism>
<name>A0A6B1DY57_9CHLR</name>
<dbReference type="AlphaFoldDB" id="A0A6B1DY57"/>
<proteinExistence type="predicted"/>